<dbReference type="GO" id="GO:0043190">
    <property type="term" value="C:ATP-binding cassette (ABC) transporter complex"/>
    <property type="evidence" value="ECO:0007669"/>
    <property type="project" value="InterPro"/>
</dbReference>
<keyword evidence="8" id="KW-1185">Reference proteome</keyword>
<evidence type="ECO:0000256" key="5">
    <source>
        <dbReference type="SAM" id="SignalP"/>
    </source>
</evidence>
<dbReference type="Gene3D" id="3.40.190.10">
    <property type="entry name" value="Periplasmic binding protein-like II"/>
    <property type="match status" value="1"/>
</dbReference>
<dbReference type="GO" id="GO:0042597">
    <property type="term" value="C:periplasmic space"/>
    <property type="evidence" value="ECO:0007669"/>
    <property type="project" value="UniProtKB-ARBA"/>
</dbReference>
<dbReference type="Gene3D" id="3.90.76.10">
    <property type="entry name" value="Dipeptide-binding Protein, Domain 1"/>
    <property type="match status" value="1"/>
</dbReference>
<dbReference type="Pfam" id="PF00496">
    <property type="entry name" value="SBP_bac_5"/>
    <property type="match status" value="1"/>
</dbReference>
<evidence type="ECO:0000256" key="1">
    <source>
        <dbReference type="ARBA" id="ARBA00005695"/>
    </source>
</evidence>
<dbReference type="Proteomes" id="UP000008229">
    <property type="component" value="Chromosome"/>
</dbReference>
<feature type="compositionally biased region" description="Low complexity" evidence="4">
    <location>
        <begin position="29"/>
        <end position="44"/>
    </location>
</feature>
<dbReference type="CDD" id="cd00995">
    <property type="entry name" value="PBP2_NikA_DppA_OppA_like"/>
    <property type="match status" value="1"/>
</dbReference>
<dbReference type="eggNOG" id="COG0747">
    <property type="taxonomic scope" value="Bacteria"/>
</dbReference>
<dbReference type="PANTHER" id="PTHR30290">
    <property type="entry name" value="PERIPLASMIC BINDING COMPONENT OF ABC TRANSPORTER"/>
    <property type="match status" value="1"/>
</dbReference>
<dbReference type="OrthoDB" id="5243526at2"/>
<evidence type="ECO:0000256" key="4">
    <source>
        <dbReference type="SAM" id="MobiDB-lite"/>
    </source>
</evidence>
<dbReference type="GO" id="GO:1904680">
    <property type="term" value="F:peptide transmembrane transporter activity"/>
    <property type="evidence" value="ECO:0007669"/>
    <property type="project" value="TreeGrafter"/>
</dbReference>
<evidence type="ECO:0000259" key="6">
    <source>
        <dbReference type="Pfam" id="PF00496"/>
    </source>
</evidence>
<feature type="signal peptide" evidence="5">
    <location>
        <begin position="1"/>
        <end position="23"/>
    </location>
</feature>
<dbReference type="InterPro" id="IPR030678">
    <property type="entry name" value="Peptide/Ni-bd"/>
</dbReference>
<dbReference type="EMBL" id="CP001854">
    <property type="protein sequence ID" value="ADB54112.1"/>
    <property type="molecule type" value="Genomic_DNA"/>
</dbReference>
<keyword evidence="2" id="KW-0813">Transport</keyword>
<feature type="domain" description="Solute-binding protein family 5" evidence="6">
    <location>
        <begin position="101"/>
        <end position="467"/>
    </location>
</feature>
<dbReference type="HOGENOM" id="CLU_017028_7_4_11"/>
<name>D3F1T1_CONWI</name>
<comment type="similarity">
    <text evidence="1">Belongs to the bacterial solute-binding protein 5 family.</text>
</comment>
<reference evidence="8" key="2">
    <citation type="submission" date="2010-01" db="EMBL/GenBank/DDBJ databases">
        <title>The complete genome of Conexibacter woesei DSM 14684.</title>
        <authorList>
            <consortium name="US DOE Joint Genome Institute (JGI-PGF)"/>
            <person name="Lucas S."/>
            <person name="Copeland A."/>
            <person name="Lapidus A."/>
            <person name="Glavina del Rio T."/>
            <person name="Dalin E."/>
            <person name="Tice H."/>
            <person name="Bruce D."/>
            <person name="Goodwin L."/>
            <person name="Pitluck S."/>
            <person name="Kyrpides N."/>
            <person name="Mavromatis K."/>
            <person name="Ivanova N."/>
            <person name="Mikhailova N."/>
            <person name="Chertkov O."/>
            <person name="Brettin T."/>
            <person name="Detter J.C."/>
            <person name="Han C."/>
            <person name="Larimer F."/>
            <person name="Land M."/>
            <person name="Hauser L."/>
            <person name="Markowitz V."/>
            <person name="Cheng J.-F."/>
            <person name="Hugenholtz P."/>
            <person name="Woyke T."/>
            <person name="Wu D."/>
            <person name="Pukall R."/>
            <person name="Steenblock K."/>
            <person name="Schneider S."/>
            <person name="Klenk H.-P."/>
            <person name="Eisen J.A."/>
        </authorList>
    </citation>
    <scope>NUCLEOTIDE SEQUENCE [LARGE SCALE GENOMIC DNA]</scope>
    <source>
        <strain evidence="8">DSM 14684 / CIP 108061 / JCM 11494 / NBRC 100937 / ID131577</strain>
    </source>
</reference>
<feature type="region of interest" description="Disordered" evidence="4">
    <location>
        <begin position="29"/>
        <end position="55"/>
    </location>
</feature>
<dbReference type="GO" id="GO:0015833">
    <property type="term" value="P:peptide transport"/>
    <property type="evidence" value="ECO:0007669"/>
    <property type="project" value="TreeGrafter"/>
</dbReference>
<reference evidence="7 8" key="1">
    <citation type="journal article" date="2010" name="Stand. Genomic Sci.">
        <title>Complete genome sequence of Conexibacter woesei type strain (ID131577).</title>
        <authorList>
            <person name="Pukall R."/>
            <person name="Lapidus A."/>
            <person name="Glavina Del Rio T."/>
            <person name="Copeland A."/>
            <person name="Tice H."/>
            <person name="Cheng J.-F."/>
            <person name="Lucas S."/>
            <person name="Chen F."/>
            <person name="Nolan M."/>
            <person name="Bruce D."/>
            <person name="Goodwin L."/>
            <person name="Pitluck S."/>
            <person name="Mavromatis K."/>
            <person name="Ivanova N."/>
            <person name="Ovchinnikova G."/>
            <person name="Pati A."/>
            <person name="Chen A."/>
            <person name="Palaniappan K."/>
            <person name="Land M."/>
            <person name="Hauser L."/>
            <person name="Chang Y.-J."/>
            <person name="Jeffries C.D."/>
            <person name="Chain P."/>
            <person name="Meincke L."/>
            <person name="Sims D."/>
            <person name="Brettin T."/>
            <person name="Detter J.C."/>
            <person name="Rohde M."/>
            <person name="Goeker M."/>
            <person name="Bristow J."/>
            <person name="Eisen J.A."/>
            <person name="Markowitz V."/>
            <person name="Kyrpides N.C."/>
            <person name="Klenk H.-P."/>
            <person name="Hugenholtz P."/>
        </authorList>
    </citation>
    <scope>NUCLEOTIDE SEQUENCE [LARGE SCALE GENOMIC DNA]</scope>
    <source>
        <strain evidence="8">DSM 14684 / CIP 108061 / JCM 11494 / NBRC 100937 / ID131577</strain>
    </source>
</reference>
<dbReference type="InterPro" id="IPR039424">
    <property type="entry name" value="SBP_5"/>
</dbReference>
<keyword evidence="3 5" id="KW-0732">Signal</keyword>
<evidence type="ECO:0000313" key="7">
    <source>
        <dbReference type="EMBL" id="ADB54112.1"/>
    </source>
</evidence>
<sequence precursor="true">MTRRTTTLSLATAAVAAATLFSACGGATDSGSGDGARAGPPAGAEPTVTTPAASGTTDRVTWALTAEPASLDWVLNADFFAGQVLANVCDGLVRQAPDFSLQPALAARFSNPTPTTWVYEIRDGATFHGGAPLTANDVVFSLKRNIDPKVGSFWGQAFANVKTIAKTGPSEVTVTLRRPDSMFNAYMSTPAGIIGSERTVKAEGKSYGTPEGSVDCVGPYKLAKWEKGQEIALAADDAYWDTALKPKAGEFVFQIIRDPAARTNALLSGTVDGSWFVPPSALARLNGSATGRVFYGPSTQGFNAIVLNTDGPLRDVRIRQALSMAIDREGIVRSVLAGAAQPSRAPAVPGTWGYAKETFRSAWDGLEVTQRDVDAARRLVQEAGAPKQPITISVTSRDAEVPVIGAAIQAAGEQIGLKVVQRQIPPDQYDAVYTSEDARKGIDLYLTAWGTDFADPLQIYEYFKSGNFYNFAGFSDPRLDALLNDASRTTDEQRKAELVTGAQRIVVDELLWIPLYAPYNTLFMNKRITGAPASYVQLHYPWAAAIGSAG</sequence>
<evidence type="ECO:0000256" key="3">
    <source>
        <dbReference type="ARBA" id="ARBA00022729"/>
    </source>
</evidence>
<dbReference type="InterPro" id="IPR000914">
    <property type="entry name" value="SBP_5_dom"/>
</dbReference>
<evidence type="ECO:0000256" key="2">
    <source>
        <dbReference type="ARBA" id="ARBA00022448"/>
    </source>
</evidence>
<dbReference type="RefSeq" id="WP_012937163.1">
    <property type="nucleotide sequence ID" value="NC_013739.1"/>
</dbReference>
<dbReference type="PIRSF" id="PIRSF002741">
    <property type="entry name" value="MppA"/>
    <property type="match status" value="1"/>
</dbReference>
<dbReference type="PROSITE" id="PS51257">
    <property type="entry name" value="PROKAR_LIPOPROTEIN"/>
    <property type="match status" value="1"/>
</dbReference>
<organism evidence="7 8">
    <name type="scientific">Conexibacter woesei (strain DSM 14684 / CCUG 47730 / CIP 108061 / JCM 11494 / NBRC 100937 / ID131577)</name>
    <dbReference type="NCBI Taxonomy" id="469383"/>
    <lineage>
        <taxon>Bacteria</taxon>
        <taxon>Bacillati</taxon>
        <taxon>Actinomycetota</taxon>
        <taxon>Thermoleophilia</taxon>
        <taxon>Solirubrobacterales</taxon>
        <taxon>Conexibacteraceae</taxon>
        <taxon>Conexibacter</taxon>
    </lineage>
</organism>
<accession>D3F1T1</accession>
<protein>
    <submittedName>
        <fullName evidence="7">Extracellular solute-binding protein family 5</fullName>
    </submittedName>
</protein>
<dbReference type="PANTHER" id="PTHR30290:SF9">
    <property type="entry name" value="OLIGOPEPTIDE-BINDING PROTEIN APPA"/>
    <property type="match status" value="1"/>
</dbReference>
<feature type="chain" id="PRO_5003043104" evidence="5">
    <location>
        <begin position="24"/>
        <end position="550"/>
    </location>
</feature>
<dbReference type="STRING" id="469383.Cwoe_5711"/>
<dbReference type="KEGG" id="cwo:Cwoe_5711"/>
<evidence type="ECO:0000313" key="8">
    <source>
        <dbReference type="Proteomes" id="UP000008229"/>
    </source>
</evidence>
<dbReference type="AlphaFoldDB" id="D3F1T1"/>
<gene>
    <name evidence="7" type="ordered locus">Cwoe_5711</name>
</gene>
<dbReference type="Gene3D" id="3.10.105.10">
    <property type="entry name" value="Dipeptide-binding Protein, Domain 3"/>
    <property type="match status" value="1"/>
</dbReference>
<dbReference type="SUPFAM" id="SSF53850">
    <property type="entry name" value="Periplasmic binding protein-like II"/>
    <property type="match status" value="1"/>
</dbReference>
<proteinExistence type="inferred from homology"/>